<feature type="region of interest" description="Disordered" evidence="1">
    <location>
        <begin position="54"/>
        <end position="76"/>
    </location>
</feature>
<reference evidence="2 3" key="1">
    <citation type="submission" date="2018-07" db="EMBL/GenBank/DDBJ databases">
        <title>Section-level genome sequencing of Aspergillus section Nigri to investigate inter- and intra-species variation.</title>
        <authorList>
            <consortium name="DOE Joint Genome Institute"/>
            <person name="Vesth T.C."/>
            <person name="Nybo J.L."/>
            <person name="Theobald S."/>
            <person name="Frisvad J.C."/>
            <person name="Larsen T.O."/>
            <person name="Nielsen K.F."/>
            <person name="Hoof J.B."/>
            <person name="Brandl J."/>
            <person name="Salamov A."/>
            <person name="Riley R."/>
            <person name="Gladden J.M."/>
            <person name="Phatale P."/>
            <person name="Nielsen M.T."/>
            <person name="Lyhne E.K."/>
            <person name="Kogle M.E."/>
            <person name="Strasser K."/>
            <person name="McDonnell E."/>
            <person name="Barry K."/>
            <person name="Clum A."/>
            <person name="Chen C."/>
            <person name="Nolan M."/>
            <person name="Sandor L."/>
            <person name="Kuo A."/>
            <person name="Lipzen A."/>
            <person name="Hainaut M."/>
            <person name="Drula E."/>
            <person name="Tsang A."/>
            <person name="Magnuson J.K."/>
            <person name="Henrissat B."/>
            <person name="Wiebenga A."/>
            <person name="Simmons B.A."/>
            <person name="Makela M.R."/>
            <person name="De vries R.P."/>
            <person name="Grigoriev I.V."/>
            <person name="Mortensen U.H."/>
            <person name="Baker S.E."/>
            <person name="Andersen M.R."/>
        </authorList>
    </citation>
    <scope>NUCLEOTIDE SEQUENCE [LARGE SCALE GENOMIC DNA]</scope>
    <source>
        <strain evidence="2 3">ATCC 13496</strain>
    </source>
</reference>
<evidence type="ECO:0000313" key="3">
    <source>
        <dbReference type="Proteomes" id="UP000253845"/>
    </source>
</evidence>
<proteinExistence type="predicted"/>
<name>A0A370CE53_ASPNG</name>
<organism evidence="2 3">
    <name type="scientific">Aspergillus niger ATCC 13496</name>
    <dbReference type="NCBI Taxonomy" id="1353008"/>
    <lineage>
        <taxon>Eukaryota</taxon>
        <taxon>Fungi</taxon>
        <taxon>Dikarya</taxon>
        <taxon>Ascomycota</taxon>
        <taxon>Pezizomycotina</taxon>
        <taxon>Eurotiomycetes</taxon>
        <taxon>Eurotiomycetidae</taxon>
        <taxon>Eurotiales</taxon>
        <taxon>Aspergillaceae</taxon>
        <taxon>Aspergillus</taxon>
        <taxon>Aspergillus subgen. Circumdati</taxon>
    </lineage>
</organism>
<dbReference type="VEuPathDB" id="FungiDB:M747DRAFT_7454"/>
<dbReference type="EMBL" id="KZ851899">
    <property type="protein sequence ID" value="RDH25997.1"/>
    <property type="molecule type" value="Genomic_DNA"/>
</dbReference>
<sequence length="196" mass="21957">MDAILFTSLMGPCQIKIHGLQSLRRSGRQRPDETTAFSGLLEFHRPPVIRLSPVSFTSPAKVPPHHTHTPPVGKRKRDQAALAFPAHLNSGLISHILLSKLQSCCSLNRAKRDGTNKKDMSCIAHNRWDLRANIWVEGKENSRININHLFPSTPGYAENSHIQEPRRIDRGKGINEDEHWEALQRSTIGQGSTCPP</sequence>
<gene>
    <name evidence="2" type="ORF">M747DRAFT_7454</name>
</gene>
<evidence type="ECO:0000313" key="2">
    <source>
        <dbReference type="EMBL" id="RDH25997.1"/>
    </source>
</evidence>
<dbReference type="AlphaFoldDB" id="A0A370CE53"/>
<dbReference type="Proteomes" id="UP000253845">
    <property type="component" value="Unassembled WGS sequence"/>
</dbReference>
<protein>
    <submittedName>
        <fullName evidence="2">Uncharacterized protein</fullName>
    </submittedName>
</protein>
<evidence type="ECO:0000256" key="1">
    <source>
        <dbReference type="SAM" id="MobiDB-lite"/>
    </source>
</evidence>
<feature type="compositionally biased region" description="Basic residues" evidence="1">
    <location>
        <begin position="63"/>
        <end position="76"/>
    </location>
</feature>
<accession>A0A370CE53</accession>